<reference evidence="1 2" key="1">
    <citation type="submission" date="2019-04" db="EMBL/GenBank/DDBJ databases">
        <title>A novel phosphate-accumulating bacterium identified in bioreactor for phosphate removal from wastewater.</title>
        <authorList>
            <person name="Kotlyarov R.Y."/>
            <person name="Beletsky A.V."/>
            <person name="Kallistova A.Y."/>
            <person name="Dorofeev A.G."/>
            <person name="Nikolaev Y.Y."/>
            <person name="Pimenov N.V."/>
            <person name="Ravin N.V."/>
            <person name="Mardanov A.V."/>
        </authorList>
    </citation>
    <scope>NUCLEOTIDE SEQUENCE [LARGE SCALE GENOMIC DNA]</scope>
    <source>
        <strain evidence="1 2">Bin19</strain>
    </source>
</reference>
<organism evidence="1 2">
    <name type="scientific">Candidatus Accumulibacter phosphatis</name>
    <dbReference type="NCBI Taxonomy" id="327160"/>
    <lineage>
        <taxon>Bacteria</taxon>
        <taxon>Pseudomonadati</taxon>
        <taxon>Pseudomonadota</taxon>
        <taxon>Betaproteobacteria</taxon>
        <taxon>Candidatus Accumulibacter</taxon>
    </lineage>
</organism>
<gene>
    <name evidence="1" type="ORF">ACCUM_4012</name>
</gene>
<evidence type="ECO:0000313" key="1">
    <source>
        <dbReference type="EMBL" id="TMQ76725.1"/>
    </source>
</evidence>
<dbReference type="Proteomes" id="UP000306324">
    <property type="component" value="Unassembled WGS sequence"/>
</dbReference>
<dbReference type="AlphaFoldDB" id="A0A5S4EN57"/>
<protein>
    <submittedName>
        <fullName evidence="1">Uncharacterized protein</fullName>
    </submittedName>
</protein>
<comment type="caution">
    <text evidence="1">The sequence shown here is derived from an EMBL/GenBank/DDBJ whole genome shotgun (WGS) entry which is preliminary data.</text>
</comment>
<dbReference type="EMBL" id="SWAD01000042">
    <property type="protein sequence ID" value="TMQ76725.1"/>
    <property type="molecule type" value="Genomic_DNA"/>
</dbReference>
<name>A0A5S4EN57_9PROT</name>
<accession>A0A5S4EN57</accession>
<proteinExistence type="predicted"/>
<keyword evidence="2" id="KW-1185">Reference proteome</keyword>
<evidence type="ECO:0000313" key="2">
    <source>
        <dbReference type="Proteomes" id="UP000306324"/>
    </source>
</evidence>
<sequence>MQQHALRLCVASSAVAQEISKFMKNQLIKCGHGYCLVPIIETHQWEP</sequence>